<dbReference type="GeneID" id="30148110"/>
<evidence type="ECO:0000313" key="3">
    <source>
        <dbReference type="Proteomes" id="UP000094336"/>
    </source>
</evidence>
<sequence length="356" mass="40166">MTKLNVTTPPASASIDGPKGTAKTATDDTERRMRAEEKREFSEARRAQLQYASVIKTNLEGLPDTLLHNYEEDAIIPAGQSKFLYKTVFSDPDAFFDDKQDVVRFLKAIRLVVRELVKDVKENHSKMKFETRDAVTAEAKDKPSQEAVVEFIQSLHFSPSTFNLKAKTLSIIVSSIDTMDKTLAQNIKEYMKAYVSTETFLPKKNNKELECRIKPIWIRSSPKGFLGTIVVGLLLPNYRAGVGGKILKRLLQPNDVIMFGTVPSAEDCDLLSMTTPYGLTMFYFVVRIASEKVPNVEFAWRRFQVRLKVLAGRKWCTVEGPPRPYGVRGERASCLMHLTCDKCGLENEVFGCLNFS</sequence>
<dbReference type="Proteomes" id="UP000094336">
    <property type="component" value="Unassembled WGS sequence"/>
</dbReference>
<feature type="region of interest" description="Disordered" evidence="1">
    <location>
        <begin position="1"/>
        <end position="30"/>
    </location>
</feature>
<organism evidence="2 3">
    <name type="scientific">Babjeviella inositovora NRRL Y-12698</name>
    <dbReference type="NCBI Taxonomy" id="984486"/>
    <lineage>
        <taxon>Eukaryota</taxon>
        <taxon>Fungi</taxon>
        <taxon>Dikarya</taxon>
        <taxon>Ascomycota</taxon>
        <taxon>Saccharomycotina</taxon>
        <taxon>Pichiomycetes</taxon>
        <taxon>Serinales incertae sedis</taxon>
        <taxon>Babjeviella</taxon>
    </lineage>
</organism>
<gene>
    <name evidence="2" type="ORF">BABINDRAFT_164463</name>
</gene>
<dbReference type="EMBL" id="KV454426">
    <property type="protein sequence ID" value="ODQ82715.1"/>
    <property type="molecule type" value="Genomic_DNA"/>
</dbReference>
<accession>A0A1E3QYL9</accession>
<dbReference type="RefSeq" id="XP_018988043.1">
    <property type="nucleotide sequence ID" value="XM_019130257.1"/>
</dbReference>
<feature type="compositionally biased region" description="Polar residues" evidence="1">
    <location>
        <begin position="1"/>
        <end position="11"/>
    </location>
</feature>
<evidence type="ECO:0000313" key="2">
    <source>
        <dbReference type="EMBL" id="ODQ82715.1"/>
    </source>
</evidence>
<name>A0A1E3QYL9_9ASCO</name>
<proteinExistence type="predicted"/>
<dbReference type="AlphaFoldDB" id="A0A1E3QYL9"/>
<evidence type="ECO:0000256" key="1">
    <source>
        <dbReference type="SAM" id="MobiDB-lite"/>
    </source>
</evidence>
<protein>
    <submittedName>
        <fullName evidence="2">Uncharacterized protein</fullName>
    </submittedName>
</protein>
<reference evidence="3" key="1">
    <citation type="submission" date="2016-05" db="EMBL/GenBank/DDBJ databases">
        <title>Comparative genomics of biotechnologically important yeasts.</title>
        <authorList>
            <consortium name="DOE Joint Genome Institute"/>
            <person name="Riley R."/>
            <person name="Haridas S."/>
            <person name="Wolfe K.H."/>
            <person name="Lopes M.R."/>
            <person name="Hittinger C.T."/>
            <person name="Goker M."/>
            <person name="Salamov A."/>
            <person name="Wisecaver J."/>
            <person name="Long T.M."/>
            <person name="Aerts A.L."/>
            <person name="Barry K."/>
            <person name="Choi C."/>
            <person name="Clum A."/>
            <person name="Coughlan A.Y."/>
            <person name="Deshpande S."/>
            <person name="Douglass A.P."/>
            <person name="Hanson S.J."/>
            <person name="Klenk H.-P."/>
            <person name="Labutti K."/>
            <person name="Lapidus A."/>
            <person name="Lindquist E."/>
            <person name="Lipzen A."/>
            <person name="Meier-Kolthoff J.P."/>
            <person name="Ohm R.A."/>
            <person name="Otillar R.P."/>
            <person name="Pangilinan J."/>
            <person name="Peng Y."/>
            <person name="Rokas A."/>
            <person name="Rosa C.A."/>
            <person name="Scheuner C."/>
            <person name="Sibirny A.A."/>
            <person name="Slot J.C."/>
            <person name="Stielow J.B."/>
            <person name="Sun H."/>
            <person name="Kurtzman C.P."/>
            <person name="Blackwell M."/>
            <person name="Grigoriev I.V."/>
            <person name="Jeffries T.W."/>
        </authorList>
    </citation>
    <scope>NUCLEOTIDE SEQUENCE [LARGE SCALE GENOMIC DNA]</scope>
    <source>
        <strain evidence="3">NRRL Y-12698</strain>
    </source>
</reference>
<keyword evidence="3" id="KW-1185">Reference proteome</keyword>